<dbReference type="PROSITE" id="PS51257">
    <property type="entry name" value="PROKAR_LIPOPROTEIN"/>
    <property type="match status" value="1"/>
</dbReference>
<accession>A0ABS9CRN7</accession>
<gene>
    <name evidence="3" type="ORF">JQM67_11895</name>
</gene>
<evidence type="ECO:0008006" key="5">
    <source>
        <dbReference type="Google" id="ProtNLM"/>
    </source>
</evidence>
<dbReference type="RefSeq" id="WP_235324352.1">
    <property type="nucleotide sequence ID" value="NZ_JAFBIT010000004.1"/>
</dbReference>
<feature type="signal peptide" evidence="2">
    <location>
        <begin position="1"/>
        <end position="21"/>
    </location>
</feature>
<organism evidence="3 4">
    <name type="scientific">Anaeromassilibacillus senegalensis</name>
    <dbReference type="NCBI Taxonomy" id="1673717"/>
    <lineage>
        <taxon>Bacteria</taxon>
        <taxon>Bacillati</taxon>
        <taxon>Bacillota</taxon>
        <taxon>Clostridia</taxon>
        <taxon>Eubacteriales</taxon>
        <taxon>Acutalibacteraceae</taxon>
        <taxon>Anaeromassilibacillus</taxon>
    </lineage>
</organism>
<keyword evidence="2" id="KW-0732">Signal</keyword>
<dbReference type="Proteomes" id="UP001299220">
    <property type="component" value="Unassembled WGS sequence"/>
</dbReference>
<evidence type="ECO:0000313" key="4">
    <source>
        <dbReference type="Proteomes" id="UP001299220"/>
    </source>
</evidence>
<sequence length="183" mass="19189">MKKMLVLLLSLVLVLSLTSCSTIQVLLEKPTPTPEPTATPAPTPTPAPEYGGAEAEIAAVLEAVTASTGIELELISEHVNEQTHMVQYAAPEGSILSLCYVLETGKPSSIGVYAKGGDVTQEWIALKDAVLDAECLGFDPDKVEKFHGNCGFRFGSPEDAGADGATVLVGNAVACTMLAQWDN</sequence>
<comment type="caution">
    <text evidence="3">The sequence shown here is derived from an EMBL/GenBank/DDBJ whole genome shotgun (WGS) entry which is preliminary data.</text>
</comment>
<keyword evidence="4" id="KW-1185">Reference proteome</keyword>
<feature type="region of interest" description="Disordered" evidence="1">
    <location>
        <begin position="28"/>
        <end position="50"/>
    </location>
</feature>
<evidence type="ECO:0000256" key="1">
    <source>
        <dbReference type="SAM" id="MobiDB-lite"/>
    </source>
</evidence>
<name>A0ABS9CRN7_9FIRM</name>
<proteinExistence type="predicted"/>
<feature type="compositionally biased region" description="Pro residues" evidence="1">
    <location>
        <begin position="31"/>
        <end position="47"/>
    </location>
</feature>
<evidence type="ECO:0000256" key="2">
    <source>
        <dbReference type="SAM" id="SignalP"/>
    </source>
</evidence>
<evidence type="ECO:0000313" key="3">
    <source>
        <dbReference type="EMBL" id="MCF2653303.1"/>
    </source>
</evidence>
<reference evidence="3 4" key="1">
    <citation type="submission" date="2020-12" db="EMBL/GenBank/DDBJ databases">
        <title>Whole genome sequences of gut porcine anaerobes.</title>
        <authorList>
            <person name="Kubasova T."/>
            <person name="Jahodarova E."/>
            <person name="Rychlik I."/>
        </authorList>
    </citation>
    <scope>NUCLEOTIDE SEQUENCE [LARGE SCALE GENOMIC DNA]</scope>
    <source>
        <strain evidence="3 4">An867</strain>
    </source>
</reference>
<dbReference type="EMBL" id="JAFBIT010000004">
    <property type="protein sequence ID" value="MCF2653303.1"/>
    <property type="molecule type" value="Genomic_DNA"/>
</dbReference>
<protein>
    <recommendedName>
        <fullName evidence="5">DUF4362 domain-containing protein</fullName>
    </recommendedName>
</protein>
<feature type="chain" id="PRO_5046740775" description="DUF4362 domain-containing protein" evidence="2">
    <location>
        <begin position="22"/>
        <end position="183"/>
    </location>
</feature>